<name>A0ABT9R3J6_9ACTN</name>
<dbReference type="Proteomes" id="UP001230426">
    <property type="component" value="Unassembled WGS sequence"/>
</dbReference>
<dbReference type="SUPFAM" id="SSF53254">
    <property type="entry name" value="Phosphoglycerate mutase-like"/>
    <property type="match status" value="1"/>
</dbReference>
<comment type="caution">
    <text evidence="1">The sequence shown here is derived from an EMBL/GenBank/DDBJ whole genome shotgun (WGS) entry which is preliminary data.</text>
</comment>
<evidence type="ECO:0000313" key="1">
    <source>
        <dbReference type="EMBL" id="MDP9863799.1"/>
    </source>
</evidence>
<dbReference type="InterPro" id="IPR029033">
    <property type="entry name" value="His_PPase_superfam"/>
</dbReference>
<keyword evidence="2" id="KW-1185">Reference proteome</keyword>
<accession>A0ABT9R3J6</accession>
<protein>
    <submittedName>
        <fullName evidence="1">Broad specificity phosphatase PhoE</fullName>
    </submittedName>
</protein>
<gene>
    <name evidence="1" type="ORF">J2S55_003065</name>
</gene>
<dbReference type="EMBL" id="JAUSRB010000002">
    <property type="protein sequence ID" value="MDP9863799.1"/>
    <property type="molecule type" value="Genomic_DNA"/>
</dbReference>
<reference evidence="1 2" key="1">
    <citation type="submission" date="2023-07" db="EMBL/GenBank/DDBJ databases">
        <title>Sequencing the genomes of 1000 actinobacteria strains.</title>
        <authorList>
            <person name="Klenk H.-P."/>
        </authorList>
    </citation>
    <scope>NUCLEOTIDE SEQUENCE [LARGE SCALE GENOMIC DNA]</scope>
    <source>
        <strain evidence="1 2">DSM 44109</strain>
    </source>
</reference>
<dbReference type="Pfam" id="PF00300">
    <property type="entry name" value="His_Phos_1"/>
    <property type="match status" value="1"/>
</dbReference>
<dbReference type="RefSeq" id="WP_306861016.1">
    <property type="nucleotide sequence ID" value="NZ_JAUSRB010000002.1"/>
</dbReference>
<dbReference type="Gene3D" id="3.40.50.1240">
    <property type="entry name" value="Phosphoglycerate mutase-like"/>
    <property type="match status" value="1"/>
</dbReference>
<evidence type="ECO:0000313" key="2">
    <source>
        <dbReference type="Proteomes" id="UP001230426"/>
    </source>
</evidence>
<organism evidence="1 2">
    <name type="scientific">Streptosporangium brasiliense</name>
    <dbReference type="NCBI Taxonomy" id="47480"/>
    <lineage>
        <taxon>Bacteria</taxon>
        <taxon>Bacillati</taxon>
        <taxon>Actinomycetota</taxon>
        <taxon>Actinomycetes</taxon>
        <taxon>Streptosporangiales</taxon>
        <taxon>Streptosporangiaceae</taxon>
        <taxon>Streptosporangium</taxon>
    </lineage>
</organism>
<proteinExistence type="predicted"/>
<sequence length="197" mass="21714">MAHAVTIATLGHLPSRDNRLGLRSRDQEVLPEALRRFRDGLGPALQILRSLAPVYRAVYCPTTLRHLTSARVVSDLFGIPAPVPDARINNVDYGIHKGRPLEETPRRSAAVDGPYEGGTSWTHVAGQWRSFFEDRLRRHDGQAVLLAGQSGACPVMMAHICDDVPLAAALSDPRLDIPLLDARGPAPSVSVWTYRWR</sequence>
<dbReference type="InterPro" id="IPR013078">
    <property type="entry name" value="His_Pase_superF_clade-1"/>
</dbReference>